<proteinExistence type="predicted"/>
<protein>
    <submittedName>
        <fullName evidence="1">Uncharacterized protein</fullName>
    </submittedName>
</protein>
<evidence type="ECO:0000313" key="1">
    <source>
        <dbReference type="EMBL" id="KAJ7562836.1"/>
    </source>
</evidence>
<name>A0ACC2E8Q4_DIPCM</name>
<accession>A0ACC2E8Q4</accession>
<dbReference type="Proteomes" id="UP001162992">
    <property type="component" value="Chromosome 3"/>
</dbReference>
<reference evidence="2" key="1">
    <citation type="journal article" date="2024" name="Proc. Natl. Acad. Sci. U.S.A.">
        <title>Extraordinary preservation of gene collinearity over three hundred million years revealed in homosporous lycophytes.</title>
        <authorList>
            <person name="Li C."/>
            <person name="Wickell D."/>
            <person name="Kuo L.Y."/>
            <person name="Chen X."/>
            <person name="Nie B."/>
            <person name="Liao X."/>
            <person name="Peng D."/>
            <person name="Ji J."/>
            <person name="Jenkins J."/>
            <person name="Williams M."/>
            <person name="Shu S."/>
            <person name="Plott C."/>
            <person name="Barry K."/>
            <person name="Rajasekar S."/>
            <person name="Grimwood J."/>
            <person name="Han X."/>
            <person name="Sun S."/>
            <person name="Hou Z."/>
            <person name="He W."/>
            <person name="Dai G."/>
            <person name="Sun C."/>
            <person name="Schmutz J."/>
            <person name="Leebens-Mack J.H."/>
            <person name="Li F.W."/>
            <person name="Wang L."/>
        </authorList>
    </citation>
    <scope>NUCLEOTIDE SEQUENCE [LARGE SCALE GENOMIC DNA]</scope>
    <source>
        <strain evidence="2">cv. PW_Plant_1</strain>
    </source>
</reference>
<gene>
    <name evidence="1" type="ORF">O6H91_03G086000</name>
</gene>
<sequence>MAVHLHSCHLKRATDPDLADYSQPPLEAPSPLSSLSFNHQIPSPFWQQIPLPFPIVFADQPWRCPVCGNANGRCVERGCGFQKRFRSRNSAGSEAASAPFVCAACGCSLTGFCCWDAIVRREP</sequence>
<organism evidence="1 2">
    <name type="scientific">Diphasiastrum complanatum</name>
    <name type="common">Issler's clubmoss</name>
    <name type="synonym">Lycopodium complanatum</name>
    <dbReference type="NCBI Taxonomy" id="34168"/>
    <lineage>
        <taxon>Eukaryota</taxon>
        <taxon>Viridiplantae</taxon>
        <taxon>Streptophyta</taxon>
        <taxon>Embryophyta</taxon>
        <taxon>Tracheophyta</taxon>
        <taxon>Lycopodiopsida</taxon>
        <taxon>Lycopodiales</taxon>
        <taxon>Lycopodiaceae</taxon>
        <taxon>Lycopodioideae</taxon>
        <taxon>Diphasiastrum</taxon>
    </lineage>
</organism>
<dbReference type="EMBL" id="CM055094">
    <property type="protein sequence ID" value="KAJ7562836.1"/>
    <property type="molecule type" value="Genomic_DNA"/>
</dbReference>
<comment type="caution">
    <text evidence="1">The sequence shown here is derived from an EMBL/GenBank/DDBJ whole genome shotgun (WGS) entry which is preliminary data.</text>
</comment>
<keyword evidence="2" id="KW-1185">Reference proteome</keyword>
<evidence type="ECO:0000313" key="2">
    <source>
        <dbReference type="Proteomes" id="UP001162992"/>
    </source>
</evidence>